<evidence type="ECO:0000313" key="1">
    <source>
        <dbReference type="EMBL" id="THV57092.1"/>
    </source>
</evidence>
<dbReference type="AlphaFoldDB" id="A0A4S8RHT5"/>
<proteinExistence type="predicted"/>
<dbReference type="OrthoDB" id="1437291at2"/>
<dbReference type="Proteomes" id="UP000310406">
    <property type="component" value="Unassembled WGS sequence"/>
</dbReference>
<reference evidence="1 2" key="1">
    <citation type="submission" date="2019-03" db="EMBL/GenBank/DDBJ databases">
        <title>Muricauda SCR12 sp.nov, a marine bacterium isolated from Pacific Ocean:the Okinawa trough.</title>
        <authorList>
            <person name="Liu L."/>
        </authorList>
    </citation>
    <scope>NUCLEOTIDE SEQUENCE [LARGE SCALE GENOMIC DNA]</scope>
    <source>
        <strain evidence="1 2">SCR12</strain>
    </source>
</reference>
<name>A0A4S8RHT5_9FLAO</name>
<evidence type="ECO:0000313" key="2">
    <source>
        <dbReference type="Proteomes" id="UP000310406"/>
    </source>
</evidence>
<sequence length="137" mass="16272">MSDDQFTTIGAKRQRSLTKIVKKHKKKELLTDKHVYFMRDTPLNPETFQRHARQYYVTHMIGSRLTLSHPYTDVHGRYLKTVLLDFSLFKNTGYVHVQPFQPVKENEFGVTAVNYNMALHVRSHRDLYKKLLEHKLL</sequence>
<keyword evidence="2" id="KW-1185">Reference proteome</keyword>
<dbReference type="EMBL" id="SNTZ01000016">
    <property type="protein sequence ID" value="THV57092.1"/>
    <property type="molecule type" value="Genomic_DNA"/>
</dbReference>
<dbReference type="RefSeq" id="WP_136567533.1">
    <property type="nucleotide sequence ID" value="NZ_SNTZ01000016.1"/>
</dbReference>
<gene>
    <name evidence="1" type="ORF">EZV76_15865</name>
</gene>
<protein>
    <submittedName>
        <fullName evidence="1">Uncharacterized protein</fullName>
    </submittedName>
</protein>
<comment type="caution">
    <text evidence="1">The sequence shown here is derived from an EMBL/GenBank/DDBJ whole genome shotgun (WGS) entry which is preliminary data.</text>
</comment>
<organism evidence="1 2">
    <name type="scientific">Flagellimonas alvinocaridis</name>
    <dbReference type="NCBI Taxonomy" id="2530200"/>
    <lineage>
        <taxon>Bacteria</taxon>
        <taxon>Pseudomonadati</taxon>
        <taxon>Bacteroidota</taxon>
        <taxon>Flavobacteriia</taxon>
        <taxon>Flavobacteriales</taxon>
        <taxon>Flavobacteriaceae</taxon>
        <taxon>Flagellimonas</taxon>
    </lineage>
</organism>
<accession>A0A4S8RHT5</accession>